<keyword evidence="2 8" id="KW-0813">Transport</keyword>
<dbReference type="GO" id="GO:0009279">
    <property type="term" value="C:cell outer membrane"/>
    <property type="evidence" value="ECO:0007669"/>
    <property type="project" value="UniProtKB-SubCell"/>
</dbReference>
<dbReference type="NCBIfam" id="TIGR04057">
    <property type="entry name" value="SusC_RagA_signa"/>
    <property type="match status" value="1"/>
</dbReference>
<dbReference type="OrthoDB" id="9768177at2"/>
<evidence type="ECO:0000256" key="4">
    <source>
        <dbReference type="ARBA" id="ARBA00022692"/>
    </source>
</evidence>
<dbReference type="FunFam" id="2.170.130.10:FF:000008">
    <property type="entry name" value="SusC/RagA family TonB-linked outer membrane protein"/>
    <property type="match status" value="1"/>
</dbReference>
<dbReference type="Proteomes" id="UP000183038">
    <property type="component" value="Unassembled WGS sequence"/>
</dbReference>
<dbReference type="NCBIfam" id="TIGR04056">
    <property type="entry name" value="OMP_RagA_SusC"/>
    <property type="match status" value="1"/>
</dbReference>
<dbReference type="AlphaFoldDB" id="A0A1H4NIR6"/>
<dbReference type="PROSITE" id="PS52016">
    <property type="entry name" value="TONB_DEPENDENT_REC_3"/>
    <property type="match status" value="1"/>
</dbReference>
<dbReference type="Gene3D" id="2.170.130.10">
    <property type="entry name" value="TonB-dependent receptor, plug domain"/>
    <property type="match status" value="1"/>
</dbReference>
<comment type="subcellular location">
    <subcellularLocation>
        <location evidence="1 8">Cell outer membrane</location>
        <topology evidence="1 8">Multi-pass membrane protein</topology>
    </subcellularLocation>
</comment>
<dbReference type="InterPro" id="IPR008969">
    <property type="entry name" value="CarboxyPept-like_regulatory"/>
</dbReference>
<dbReference type="Pfam" id="PF07715">
    <property type="entry name" value="Plug"/>
    <property type="match status" value="1"/>
</dbReference>
<dbReference type="InterPro" id="IPR023996">
    <property type="entry name" value="TonB-dep_OMP_SusC/RagA"/>
</dbReference>
<dbReference type="Gene3D" id="2.60.40.1120">
    <property type="entry name" value="Carboxypeptidase-like, regulatory domain"/>
    <property type="match status" value="1"/>
</dbReference>
<evidence type="ECO:0000256" key="2">
    <source>
        <dbReference type="ARBA" id="ARBA00022448"/>
    </source>
</evidence>
<dbReference type="Pfam" id="PF13715">
    <property type="entry name" value="CarbopepD_reg_2"/>
    <property type="match status" value="1"/>
</dbReference>
<proteinExistence type="inferred from homology"/>
<evidence type="ECO:0000256" key="7">
    <source>
        <dbReference type="ARBA" id="ARBA00023237"/>
    </source>
</evidence>
<sequence>MNLLTNKQFIKLTFNTFCLLMIMAMLNPILAADLRGQKLENYKVDIAVEGATVLDILTNIEDQTNFNFVYDRKVGKLKNTYSVAYESVSLRSVLELMAKDANLTFRRINNTISITVRPKVFKRVVEVEFLTVNGTVTDQGGVPLVGATVLEKGTLNGVTTDFDGNFTIDVKSDAVLEVSYLGFTTQEVALQGQTTIAVQLVEDATQLDDVVVVGYGTQKRSDVTGSIASVKSENFNKGVVANPGQLLQGKVAGVNITSVSGEPGASQNIVIRGIGSFRSGTSPLFVIDGFVIDNTSTGVASNPLNFINPQDIESMDVLKDASAAAIYGARAANGVIVITTKKGKTGKTEMNVSVSTAFATLANKIDVFSADEFRRQVPAVGGTLVDGGANTNWQDELTQTGISKNVNFSMSGGASDKFNYYASVGVDDQEGTFANSTLKRYSGRLNLNQKALDGKLNVDFNLSASRTLNNRPDAGATVADMLGLNPTIPLYTNGEPTLLDDNRLNPLIRNEIYADESNSNRILANISPSVEIVKGLTYKLNLGVDYSSTNRDQQRAPYALLEDLNQGYLNSWITTNQNTQVDNTLTYTFEKGDHGATVLVGHSYQEVFFQQKKFELQSFADNGIDPRYQDQISSQEFPTSLFSTAEKNELQSFFGRVNYDYQDKYLLTATMRADGSSKFGENNKYGYFPSVALGWNISKENFLSESTIVNNLKLRASWGQTGSQEGIDNKVSLASYIDSKSDNDTYPLDDSATTLDGYPFGTVPARTANPNLKWEVATQTNIGLDYGFLNNKITGTVDYFNKVTTDVVLFANRVDPIQPTEKIWTNLEDLEIHNSGVEFALDFRTMIGEDFSLNVGGNATFIKNEVTDSPFAIITTGAAQGGGQTGATINGYLNNEAIGTFYMKEFIGIGDDGLNLFRDVNGDGEILDDDRIAAGSALPDFTYAFYLNFDYKNFDLGFNFNGVSGNKIYNHTAMSSFSKGQLSRNLNTTDFAIQFPNEDVNNSNEVSTRYLEDGAYLKLNNATLGYNLLASKIGLDDYVNDIRFTLTGQNLFIITDYTGYSPEVNTGSEIDGIQTFGIDRYTYPNSRTILFGLNVSF</sequence>
<dbReference type="InterPro" id="IPR037066">
    <property type="entry name" value="Plug_dom_sf"/>
</dbReference>
<dbReference type="InterPro" id="IPR023997">
    <property type="entry name" value="TonB-dep_OMP_SusC/RagA_CS"/>
</dbReference>
<reference evidence="12 13" key="1">
    <citation type="submission" date="2016-10" db="EMBL/GenBank/DDBJ databases">
        <authorList>
            <person name="de Groot N.N."/>
        </authorList>
    </citation>
    <scope>NUCLEOTIDE SEQUENCE [LARGE SCALE GENOMIC DNA]</scope>
    <source>
        <strain evidence="12 13">MAR_2009_71</strain>
    </source>
</reference>
<dbReference type="InterPro" id="IPR000531">
    <property type="entry name" value="Beta-barrel_TonB"/>
</dbReference>
<evidence type="ECO:0000313" key="13">
    <source>
        <dbReference type="Proteomes" id="UP000183038"/>
    </source>
</evidence>
<evidence type="ECO:0000313" key="12">
    <source>
        <dbReference type="EMBL" id="SEB95117.1"/>
    </source>
</evidence>
<feature type="domain" description="TonB-dependent receptor plug" evidence="11">
    <location>
        <begin position="220"/>
        <end position="335"/>
    </location>
</feature>
<dbReference type="Pfam" id="PF00593">
    <property type="entry name" value="TonB_dep_Rec_b-barrel"/>
    <property type="match status" value="1"/>
</dbReference>
<dbReference type="Gene3D" id="2.40.170.20">
    <property type="entry name" value="TonB-dependent receptor, beta-barrel domain"/>
    <property type="match status" value="1"/>
</dbReference>
<feature type="domain" description="TonB-dependent receptor-like beta-barrel" evidence="10">
    <location>
        <begin position="519"/>
        <end position="1051"/>
    </location>
</feature>
<dbReference type="InterPro" id="IPR012910">
    <property type="entry name" value="Plug_dom"/>
</dbReference>
<evidence type="ECO:0000256" key="9">
    <source>
        <dbReference type="RuleBase" id="RU003357"/>
    </source>
</evidence>
<keyword evidence="5 9" id="KW-0798">TonB box</keyword>
<protein>
    <submittedName>
        <fullName evidence="12">Iron complex outermembrane recepter protein</fullName>
    </submittedName>
</protein>
<evidence type="ECO:0000259" key="11">
    <source>
        <dbReference type="Pfam" id="PF07715"/>
    </source>
</evidence>
<evidence type="ECO:0000256" key="5">
    <source>
        <dbReference type="ARBA" id="ARBA00023077"/>
    </source>
</evidence>
<evidence type="ECO:0000256" key="8">
    <source>
        <dbReference type="PROSITE-ProRule" id="PRU01360"/>
    </source>
</evidence>
<keyword evidence="7 8" id="KW-0998">Cell outer membrane</keyword>
<organism evidence="12 13">
    <name type="scientific">Maribacter dokdonensis</name>
    <dbReference type="NCBI Taxonomy" id="320912"/>
    <lineage>
        <taxon>Bacteria</taxon>
        <taxon>Pseudomonadati</taxon>
        <taxon>Bacteroidota</taxon>
        <taxon>Flavobacteriia</taxon>
        <taxon>Flavobacteriales</taxon>
        <taxon>Flavobacteriaceae</taxon>
        <taxon>Maribacter</taxon>
    </lineage>
</organism>
<name>A0A1H4NIR6_9FLAO</name>
<dbReference type="SUPFAM" id="SSF49464">
    <property type="entry name" value="Carboxypeptidase regulatory domain-like"/>
    <property type="match status" value="1"/>
</dbReference>
<evidence type="ECO:0000256" key="6">
    <source>
        <dbReference type="ARBA" id="ARBA00023136"/>
    </source>
</evidence>
<accession>A0A1H4NIR6</accession>
<keyword evidence="4 8" id="KW-0812">Transmembrane</keyword>
<comment type="similarity">
    <text evidence="8 9">Belongs to the TonB-dependent receptor family.</text>
</comment>
<dbReference type="InterPro" id="IPR036942">
    <property type="entry name" value="Beta-barrel_TonB_sf"/>
</dbReference>
<dbReference type="EMBL" id="FNTB01000001">
    <property type="protein sequence ID" value="SEB95117.1"/>
    <property type="molecule type" value="Genomic_DNA"/>
</dbReference>
<dbReference type="InterPro" id="IPR039426">
    <property type="entry name" value="TonB-dep_rcpt-like"/>
</dbReference>
<dbReference type="SUPFAM" id="SSF56935">
    <property type="entry name" value="Porins"/>
    <property type="match status" value="1"/>
</dbReference>
<evidence type="ECO:0000256" key="1">
    <source>
        <dbReference type="ARBA" id="ARBA00004571"/>
    </source>
</evidence>
<keyword evidence="3 8" id="KW-1134">Transmembrane beta strand</keyword>
<gene>
    <name evidence="12" type="ORF">SAMN05192540_1970</name>
</gene>
<keyword evidence="6 8" id="KW-0472">Membrane</keyword>
<evidence type="ECO:0000259" key="10">
    <source>
        <dbReference type="Pfam" id="PF00593"/>
    </source>
</evidence>
<evidence type="ECO:0000256" key="3">
    <source>
        <dbReference type="ARBA" id="ARBA00022452"/>
    </source>
</evidence>